<keyword evidence="4 7" id="KW-0647">Proteasome</keyword>
<dbReference type="GO" id="GO:0043248">
    <property type="term" value="P:proteasome assembly"/>
    <property type="evidence" value="ECO:0007669"/>
    <property type="project" value="InterPro"/>
</dbReference>
<dbReference type="Proteomes" id="UP001140453">
    <property type="component" value="Unassembled WGS sequence"/>
</dbReference>
<comment type="caution">
    <text evidence="7">The sequence shown here is derived from an EMBL/GenBank/DDBJ whole genome shotgun (WGS) entry which is preliminary data.</text>
</comment>
<dbReference type="GO" id="GO:0005634">
    <property type="term" value="C:nucleus"/>
    <property type="evidence" value="ECO:0007669"/>
    <property type="project" value="TreeGrafter"/>
</dbReference>
<evidence type="ECO:0000256" key="2">
    <source>
        <dbReference type="ARBA" id="ARBA00022490"/>
    </source>
</evidence>
<reference evidence="7" key="1">
    <citation type="submission" date="2022-10" db="EMBL/GenBank/DDBJ databases">
        <title>Tapping the CABI collections for fungal endophytes: first genome assemblies for Collariella, Neodidymelliopsis, Ascochyta clinopodiicola, Didymella pomorum, Didymosphaeria variabile, Neocosmospora piperis and Neocucurbitaria cava.</title>
        <authorList>
            <person name="Hill R."/>
        </authorList>
    </citation>
    <scope>NUCLEOTIDE SEQUENCE</scope>
    <source>
        <strain evidence="7">IMI 355082</strain>
    </source>
</reference>
<evidence type="ECO:0000259" key="6">
    <source>
        <dbReference type="Pfam" id="PF24492"/>
    </source>
</evidence>
<dbReference type="InterPro" id="IPR016024">
    <property type="entry name" value="ARM-type_fold"/>
</dbReference>
<evidence type="ECO:0000256" key="1">
    <source>
        <dbReference type="ARBA" id="ARBA00004496"/>
    </source>
</evidence>
<dbReference type="InterPro" id="IPR024372">
    <property type="entry name" value="Ecm29_N"/>
</dbReference>
<evidence type="ECO:0000313" key="7">
    <source>
        <dbReference type="EMBL" id="KAJ4394849.1"/>
    </source>
</evidence>
<dbReference type="GO" id="GO:0000502">
    <property type="term" value="C:proteasome complex"/>
    <property type="evidence" value="ECO:0007669"/>
    <property type="project" value="UniProtKB-KW"/>
</dbReference>
<protein>
    <submittedName>
        <fullName evidence="7">Proteasome component M29</fullName>
    </submittedName>
</protein>
<comment type="subcellular location">
    <subcellularLocation>
        <location evidence="1">Cytoplasm</location>
    </subcellularLocation>
</comment>
<dbReference type="PANTHER" id="PTHR23346:SF19">
    <property type="entry name" value="PROTEASOME ADAPTER AND SCAFFOLD PROTEIN ECM29"/>
    <property type="match status" value="1"/>
</dbReference>
<evidence type="ECO:0000256" key="4">
    <source>
        <dbReference type="ARBA" id="ARBA00022942"/>
    </source>
</evidence>
<feature type="domain" description="Proteasome adapter and scaffold protein ECM29 HEAT-repeat" evidence="6">
    <location>
        <begin position="1325"/>
        <end position="1484"/>
    </location>
</feature>
<dbReference type="EMBL" id="JAPEVB010000002">
    <property type="protein sequence ID" value="KAJ4394849.1"/>
    <property type="molecule type" value="Genomic_DNA"/>
</dbReference>
<evidence type="ECO:0000259" key="5">
    <source>
        <dbReference type="Pfam" id="PF13001"/>
    </source>
</evidence>
<dbReference type="GO" id="GO:0005737">
    <property type="term" value="C:cytoplasm"/>
    <property type="evidence" value="ECO:0007669"/>
    <property type="project" value="UniProtKB-SubCell"/>
</dbReference>
<dbReference type="GO" id="GO:0036503">
    <property type="term" value="P:ERAD pathway"/>
    <property type="evidence" value="ECO:0007669"/>
    <property type="project" value="TreeGrafter"/>
</dbReference>
<name>A0A9W8YXU8_9PEZI</name>
<dbReference type="Pfam" id="PF13001">
    <property type="entry name" value="ECM29_N"/>
    <property type="match status" value="1"/>
</dbReference>
<keyword evidence="2" id="KW-0963">Cytoplasm</keyword>
<feature type="domain" description="Proteasome component Ecm29 N-terminal" evidence="5">
    <location>
        <begin position="12"/>
        <end position="529"/>
    </location>
</feature>
<keyword evidence="8" id="KW-1185">Reference proteome</keyword>
<dbReference type="PANTHER" id="PTHR23346">
    <property type="entry name" value="TRANSLATIONAL ACTIVATOR GCN1-RELATED"/>
    <property type="match status" value="1"/>
</dbReference>
<proteinExistence type="predicted"/>
<dbReference type="InterPro" id="IPR011989">
    <property type="entry name" value="ARM-like"/>
</dbReference>
<dbReference type="GO" id="GO:0060090">
    <property type="term" value="F:molecular adaptor activity"/>
    <property type="evidence" value="ECO:0007669"/>
    <property type="project" value="InterPro"/>
</dbReference>
<sequence>MASTEQRELDLIDKVNLRILNVANDGSKLTALLKVYLPPLLLKAGSEHASVRNKVVLVAGRLKTFIASPDVILPVAALLDQYIKNPDAPVIRQLDIGFIKHSFERISSKERRELAPVLLKGIGTDKGVMGPMGPTVAARFNLFLHTLKDIELPPRGSKEDEAFRADLNLDDPVDASFAAKWLGKLLLLVLPAAGRVGTSAPGLNDLDTGFLFCFNLDETWVNPGSLDLATTRIHAVKILESGAFTDDERFLPAIYAASHTDYRINRVGEAMLKRNKASLEDEDRVRHLFAAHIALPAPYRIRILGLLCKSKKATSPQFTEQIRALVERDIGTGQGAAAGTDAPANGLELTKLHRALFEFVNWVARMGPTHGAFPIGPALIRMLMDFITVEQGWPKPKVEKRSTNPRDDQNLRARAYETIGVLAKGSSAEPQVLPKELMDIVIFLFESLSHDPTPDVVVSIEGALSSMSTVYKSDGGDRDEALRSLILGHMTLSQNDTDVFRTARHTATKWANLCLPFSDTIARWVDVLAIAGRKDERTEVVEEGQKGLDPWTYRVNEEHIAANLPDWRQLVRTFFKSLISSGYGTTMDAPEALRNFTGLAPAAFPTAIAYCKRMLFLTALKDEFKVEPGWERQLETLVAGDKQSRETIRQYIAGLEGTDLTDLLGASFEGIQEDRNTTEECTRSFVEIASLCPRDVLAPLAVNGLGRLLDVLKSNKKEVRQLAARALGILGAHPAVPVEMFNATNYVLLQRCLTWKTAVGAEMNAAEGAFLALGYLWSRATYYPHAVVGGTQTVGSGPPPLKRRKTDAVQELDDNTALKLRELVEAAGLKDAPDTTKVQPREWLPPVEGLAATGAQGSLQNTIFDTLTQLWTASILPEGESITAYIDVLVPQAKKGNERAITALGRLAIGLKDGDAALDVILTKLYELHELKQAEVHFSIGEAITAAVARWDSDIVQLTVDVATFTDTYRVRGRAEKIQEVLNKILTDCKATKPSLLKASGIWLFCIIQHCSHLPQIQARLRECQVAFMRLLSARDELVQETASRGLSLVYEKGDPELKDALVKDLVGAFTGASATQLKVEEETELFEAGALPTGEGKSVTSYKDIVNLANEVGDQTLVYKFMSLASNAATWSTRSAFGRFGLSNILSESEVDPKLYPKLFRYRFDPNPNVQRSMNDIWKALVKDSNGVLETHFDAIMVDLLKSIHGKEWRVRQASCTAISDLIGGRPFQQYEKYYAEIWTKALKVLDDVKGTVREQAMKLCMGMANTLTRQLEEGGVSASAKDMMSSTLPFLLSDNGIESNVEEVKGFAISTVITITKTGGKALAPYIATIITHMLGLLSTIEPEAVNYYYQRFKEDDRGKIDKIRSQMVNQSPIFQAIENCLRNVDSSVMPALAAGLEDTIKSAIGMPTKVGCGRVLGTLATRHTTDFQPYASRFLQLMEKHALDKNDEVSTGYARAAAYIMRHAPAPAREHFVARFTTLYFTAEDEARREKVAAVVAALSKISPDHFTALEASLLPLSYLGMHDTDTFVAKAFREVWETHAGSSRTVTRFVPEVVALVERALDAPMWSLKHAGALTAGSAIAAVAAQGGLTGGSVNVKQMGELWVVFEKALALKTFEGKEKLLDALVDVHTHAKAFWSADEKIATGLRKIVLREAKRNNEEYRVHAFACLWKCAAARDDLKGPGLWEDVVAIVKPTLEEYGDEDRMDVDSEGKGEDGGKKRRERELLVYKTVLNAVEAVGRGYNRAELRREPVAVLQGVLNVLGDWLRSRRFDGVRREVWYGCVEDVMLEAAKTPEGGDKSGGSVVVKACFASLDVDKPDEGVETQRMGRAKACLALVKAVNSGVFGEVESLTGDMKRVVDGAKEGERSADVREVMDEVLREC</sequence>
<organism evidence="7 8">
    <name type="scientific">Gnomoniopsis smithogilvyi</name>
    <dbReference type="NCBI Taxonomy" id="1191159"/>
    <lineage>
        <taxon>Eukaryota</taxon>
        <taxon>Fungi</taxon>
        <taxon>Dikarya</taxon>
        <taxon>Ascomycota</taxon>
        <taxon>Pezizomycotina</taxon>
        <taxon>Sordariomycetes</taxon>
        <taxon>Sordariomycetidae</taxon>
        <taxon>Diaporthales</taxon>
        <taxon>Gnomoniaceae</taxon>
        <taxon>Gnomoniopsis</taxon>
    </lineage>
</organism>
<dbReference type="OrthoDB" id="16066at2759"/>
<dbReference type="InterPro" id="IPR055443">
    <property type="entry name" value="HEAT_ECM29"/>
</dbReference>
<dbReference type="Pfam" id="PF23731">
    <property type="entry name" value="ARM_ECM29_C"/>
    <property type="match status" value="1"/>
</dbReference>
<dbReference type="SUPFAM" id="SSF48371">
    <property type="entry name" value="ARM repeat"/>
    <property type="match status" value="1"/>
</dbReference>
<gene>
    <name evidence="7" type="primary">ECM29</name>
    <name evidence="7" type="ORF">N0V93_004069</name>
</gene>
<evidence type="ECO:0000256" key="3">
    <source>
        <dbReference type="ARBA" id="ARBA00022737"/>
    </source>
</evidence>
<evidence type="ECO:0000313" key="8">
    <source>
        <dbReference type="Proteomes" id="UP001140453"/>
    </source>
</evidence>
<keyword evidence="3" id="KW-0677">Repeat</keyword>
<dbReference type="Gene3D" id="1.25.10.10">
    <property type="entry name" value="Leucine-rich Repeat Variant"/>
    <property type="match status" value="2"/>
</dbReference>
<dbReference type="Pfam" id="PF24492">
    <property type="entry name" value="HEAT_ECM29"/>
    <property type="match status" value="1"/>
</dbReference>
<accession>A0A9W8YXU8</accession>